<evidence type="ECO:0000313" key="1">
    <source>
        <dbReference type="EMBL" id="KKN73483.1"/>
    </source>
</evidence>
<dbReference type="AlphaFoldDB" id="A0A0F9W630"/>
<sequence>MKPVYVTRDNHDIDVEVWPATVGIRKFHGCIMWGAAWRKESADYSLYSEKVGMSEDISKSECRKRFGFYPAKGTAWYINSRGKRSKVDIDFSP</sequence>
<protein>
    <submittedName>
        <fullName evidence="1">Uncharacterized protein</fullName>
    </submittedName>
</protein>
<gene>
    <name evidence="1" type="ORF">LCGC14_0400580</name>
</gene>
<comment type="caution">
    <text evidence="1">The sequence shown here is derived from an EMBL/GenBank/DDBJ whole genome shotgun (WGS) entry which is preliminary data.</text>
</comment>
<proteinExistence type="predicted"/>
<organism evidence="1">
    <name type="scientific">marine sediment metagenome</name>
    <dbReference type="NCBI Taxonomy" id="412755"/>
    <lineage>
        <taxon>unclassified sequences</taxon>
        <taxon>metagenomes</taxon>
        <taxon>ecological metagenomes</taxon>
    </lineage>
</organism>
<reference evidence="1" key="1">
    <citation type="journal article" date="2015" name="Nature">
        <title>Complex archaea that bridge the gap between prokaryotes and eukaryotes.</title>
        <authorList>
            <person name="Spang A."/>
            <person name="Saw J.H."/>
            <person name="Jorgensen S.L."/>
            <person name="Zaremba-Niedzwiedzka K."/>
            <person name="Martijn J."/>
            <person name="Lind A.E."/>
            <person name="van Eijk R."/>
            <person name="Schleper C."/>
            <person name="Guy L."/>
            <person name="Ettema T.J."/>
        </authorList>
    </citation>
    <scope>NUCLEOTIDE SEQUENCE</scope>
</reference>
<name>A0A0F9W630_9ZZZZ</name>
<dbReference type="EMBL" id="LAZR01000343">
    <property type="protein sequence ID" value="KKN73483.1"/>
    <property type="molecule type" value="Genomic_DNA"/>
</dbReference>
<accession>A0A0F9W630</accession>